<dbReference type="EMBL" id="VSRR010000141">
    <property type="protein sequence ID" value="MPC11027.1"/>
    <property type="molecule type" value="Genomic_DNA"/>
</dbReference>
<keyword evidence="2" id="KW-1185">Reference proteome</keyword>
<proteinExistence type="predicted"/>
<protein>
    <submittedName>
        <fullName evidence="1">Uncharacterized protein</fullName>
    </submittedName>
</protein>
<name>A0A5B7CN14_PORTR</name>
<sequence length="61" mass="6703">MGVMKALTTCGSKASIMNSTPRDPLWPCTSQHSYLETLFSRLNELRVRLSEAAIPPSFSSS</sequence>
<comment type="caution">
    <text evidence="1">The sequence shown here is derived from an EMBL/GenBank/DDBJ whole genome shotgun (WGS) entry which is preliminary data.</text>
</comment>
<accession>A0A5B7CN14</accession>
<dbReference type="AlphaFoldDB" id="A0A5B7CN14"/>
<gene>
    <name evidence="1" type="ORF">E2C01_003680</name>
</gene>
<organism evidence="1 2">
    <name type="scientific">Portunus trituberculatus</name>
    <name type="common">Swimming crab</name>
    <name type="synonym">Neptunus trituberculatus</name>
    <dbReference type="NCBI Taxonomy" id="210409"/>
    <lineage>
        <taxon>Eukaryota</taxon>
        <taxon>Metazoa</taxon>
        <taxon>Ecdysozoa</taxon>
        <taxon>Arthropoda</taxon>
        <taxon>Crustacea</taxon>
        <taxon>Multicrustacea</taxon>
        <taxon>Malacostraca</taxon>
        <taxon>Eumalacostraca</taxon>
        <taxon>Eucarida</taxon>
        <taxon>Decapoda</taxon>
        <taxon>Pleocyemata</taxon>
        <taxon>Brachyura</taxon>
        <taxon>Eubrachyura</taxon>
        <taxon>Portunoidea</taxon>
        <taxon>Portunidae</taxon>
        <taxon>Portuninae</taxon>
        <taxon>Portunus</taxon>
    </lineage>
</organism>
<evidence type="ECO:0000313" key="2">
    <source>
        <dbReference type="Proteomes" id="UP000324222"/>
    </source>
</evidence>
<reference evidence="1 2" key="1">
    <citation type="submission" date="2019-05" db="EMBL/GenBank/DDBJ databases">
        <title>Another draft genome of Portunus trituberculatus and its Hox gene families provides insights of decapod evolution.</title>
        <authorList>
            <person name="Jeong J.-H."/>
            <person name="Song I."/>
            <person name="Kim S."/>
            <person name="Choi T."/>
            <person name="Kim D."/>
            <person name="Ryu S."/>
            <person name="Kim W."/>
        </authorList>
    </citation>
    <scope>NUCLEOTIDE SEQUENCE [LARGE SCALE GENOMIC DNA]</scope>
    <source>
        <tissue evidence="1">Muscle</tissue>
    </source>
</reference>
<evidence type="ECO:0000313" key="1">
    <source>
        <dbReference type="EMBL" id="MPC11027.1"/>
    </source>
</evidence>
<dbReference type="Proteomes" id="UP000324222">
    <property type="component" value="Unassembled WGS sequence"/>
</dbReference>